<protein>
    <recommendedName>
        <fullName evidence="3">Myb/SANT-like domain-containing protein</fullName>
    </recommendedName>
</protein>
<dbReference type="HOGENOM" id="CLU_906613_0_0_1"/>
<sequence length="380" mass="40900">MDYGFNLDHLRLAWVSAASVVALISQHTLDSLVHPMPPKATNPKAQWCEEEVKALVKFLYDHQSEAGDNGNFKSSTYHAAAGHIAPLLKDGPPKTSAAVKNKWTGYDHPLMRQFKTSGWEFYLLVEQIIPNGAAHRIHAFSPGGSGVGGSSLAGEDRLFGADVPATDLPEALASATAVPELILATPEGQIPADLPSTINDLLSMEDAPLPPSSIPPSSHGKCTHVEMLGDDMPALPFTDTNDIFTPVSEKHMNMAAAMDYAKTSQRSHHSCKALATPPPTILDLMAAGLQGSINYLTSKISSSMTLAVDKASIMWAQAIQILDMQDCSFPKKLHAHIQLSIAQNIGFADVYVRTSDQEEQLAYAELECQFKVGFGVSLGK</sequence>
<organism evidence="1 2">
    <name type="scientific">Pisolithus microcarpus 441</name>
    <dbReference type="NCBI Taxonomy" id="765257"/>
    <lineage>
        <taxon>Eukaryota</taxon>
        <taxon>Fungi</taxon>
        <taxon>Dikarya</taxon>
        <taxon>Basidiomycota</taxon>
        <taxon>Agaricomycotina</taxon>
        <taxon>Agaricomycetes</taxon>
        <taxon>Agaricomycetidae</taxon>
        <taxon>Boletales</taxon>
        <taxon>Sclerodermatineae</taxon>
        <taxon>Pisolithaceae</taxon>
        <taxon>Pisolithus</taxon>
    </lineage>
</organism>
<dbReference type="Proteomes" id="UP000054018">
    <property type="component" value="Unassembled WGS sequence"/>
</dbReference>
<evidence type="ECO:0008006" key="3">
    <source>
        <dbReference type="Google" id="ProtNLM"/>
    </source>
</evidence>
<proteinExistence type="predicted"/>
<gene>
    <name evidence="1" type="ORF">PISMIDRAFT_18275</name>
</gene>
<name>A0A0C9YYU9_9AGAM</name>
<keyword evidence="2" id="KW-1185">Reference proteome</keyword>
<reference evidence="2" key="2">
    <citation type="submission" date="2015-01" db="EMBL/GenBank/DDBJ databases">
        <title>Evolutionary Origins and Diversification of the Mycorrhizal Mutualists.</title>
        <authorList>
            <consortium name="DOE Joint Genome Institute"/>
            <consortium name="Mycorrhizal Genomics Consortium"/>
            <person name="Kohler A."/>
            <person name="Kuo A."/>
            <person name="Nagy L.G."/>
            <person name="Floudas D."/>
            <person name="Copeland A."/>
            <person name="Barry K.W."/>
            <person name="Cichocki N."/>
            <person name="Veneault-Fourrey C."/>
            <person name="LaButti K."/>
            <person name="Lindquist E.A."/>
            <person name="Lipzen A."/>
            <person name="Lundell T."/>
            <person name="Morin E."/>
            <person name="Murat C."/>
            <person name="Riley R."/>
            <person name="Ohm R."/>
            <person name="Sun H."/>
            <person name="Tunlid A."/>
            <person name="Henrissat B."/>
            <person name="Grigoriev I.V."/>
            <person name="Hibbett D.S."/>
            <person name="Martin F."/>
        </authorList>
    </citation>
    <scope>NUCLEOTIDE SEQUENCE [LARGE SCALE GENOMIC DNA]</scope>
    <source>
        <strain evidence="2">441</strain>
    </source>
</reference>
<evidence type="ECO:0000313" key="1">
    <source>
        <dbReference type="EMBL" id="KIK13023.1"/>
    </source>
</evidence>
<dbReference type="STRING" id="765257.A0A0C9YYU9"/>
<dbReference type="AlphaFoldDB" id="A0A0C9YYU9"/>
<evidence type="ECO:0000313" key="2">
    <source>
        <dbReference type="Proteomes" id="UP000054018"/>
    </source>
</evidence>
<accession>A0A0C9YYU9</accession>
<dbReference type="EMBL" id="KN834026">
    <property type="protein sequence ID" value="KIK13023.1"/>
    <property type="molecule type" value="Genomic_DNA"/>
</dbReference>
<reference evidence="1 2" key="1">
    <citation type="submission" date="2014-04" db="EMBL/GenBank/DDBJ databases">
        <authorList>
            <consortium name="DOE Joint Genome Institute"/>
            <person name="Kuo A."/>
            <person name="Kohler A."/>
            <person name="Costa M.D."/>
            <person name="Nagy L.G."/>
            <person name="Floudas D."/>
            <person name="Copeland A."/>
            <person name="Barry K.W."/>
            <person name="Cichocki N."/>
            <person name="Veneault-Fourrey C."/>
            <person name="LaButti K."/>
            <person name="Lindquist E.A."/>
            <person name="Lipzen A."/>
            <person name="Lundell T."/>
            <person name="Morin E."/>
            <person name="Murat C."/>
            <person name="Sun H."/>
            <person name="Tunlid A."/>
            <person name="Henrissat B."/>
            <person name="Grigoriev I.V."/>
            <person name="Hibbett D.S."/>
            <person name="Martin F."/>
            <person name="Nordberg H.P."/>
            <person name="Cantor M.N."/>
            <person name="Hua S.X."/>
        </authorList>
    </citation>
    <scope>NUCLEOTIDE SEQUENCE [LARGE SCALE GENOMIC DNA]</scope>
    <source>
        <strain evidence="1 2">441</strain>
    </source>
</reference>